<dbReference type="SMART" id="SM00432">
    <property type="entry name" value="MADS"/>
    <property type="match status" value="1"/>
</dbReference>
<keyword evidence="6" id="KW-0175">Coiled coil</keyword>
<evidence type="ECO:0000256" key="5">
    <source>
        <dbReference type="ARBA" id="ARBA00023242"/>
    </source>
</evidence>
<feature type="domain" description="MADS-box" evidence="7">
    <location>
        <begin position="1"/>
        <end position="52"/>
    </location>
</feature>
<dbReference type="Proteomes" id="UP001314170">
    <property type="component" value="Unassembled WGS sequence"/>
</dbReference>
<dbReference type="InterPro" id="IPR002100">
    <property type="entry name" value="TF_MADSbox"/>
</dbReference>
<dbReference type="Pfam" id="PF00319">
    <property type="entry name" value="SRF-TF"/>
    <property type="match status" value="1"/>
</dbReference>
<keyword evidence="3" id="KW-0238">DNA-binding</keyword>
<comment type="subcellular location">
    <subcellularLocation>
        <location evidence="1">Nucleus</location>
    </subcellularLocation>
</comment>
<keyword evidence="5" id="KW-0539">Nucleus</keyword>
<keyword evidence="9" id="KW-1185">Reference proteome</keyword>
<dbReference type="EMBL" id="CAWUPB010000246">
    <property type="protein sequence ID" value="CAK7324305.1"/>
    <property type="molecule type" value="Genomic_DNA"/>
</dbReference>
<dbReference type="Gene3D" id="3.40.1810.10">
    <property type="entry name" value="Transcription factor, MADS-box"/>
    <property type="match status" value="1"/>
</dbReference>
<sequence length="153" mass="17491">MTRRKIEIKKIEKKEYLKVAHSKRHTGLFKKAKKLCQLSPNTKIAVITSTPGGKPLFYGHPSVDSIVDPFLANYYSRSCSSGGSDNIQKSSSPKRLERSWWDLSIEDMNLNMDELKQYKASMEVLKNNVTAKLEDMIMRKARTVDFLSSFESP</sequence>
<dbReference type="InterPro" id="IPR036879">
    <property type="entry name" value="TF_MADSbox_sf"/>
</dbReference>
<evidence type="ECO:0000256" key="6">
    <source>
        <dbReference type="SAM" id="Coils"/>
    </source>
</evidence>
<evidence type="ECO:0000256" key="3">
    <source>
        <dbReference type="ARBA" id="ARBA00023125"/>
    </source>
</evidence>
<dbReference type="GO" id="GO:0000978">
    <property type="term" value="F:RNA polymerase II cis-regulatory region sequence-specific DNA binding"/>
    <property type="evidence" value="ECO:0007669"/>
    <property type="project" value="TreeGrafter"/>
</dbReference>
<protein>
    <recommendedName>
        <fullName evidence="7">MADS-box domain-containing protein</fullName>
    </recommendedName>
</protein>
<accession>A0AAV1QU55</accession>
<dbReference type="PANTHER" id="PTHR11945">
    <property type="entry name" value="MADS BOX PROTEIN"/>
    <property type="match status" value="1"/>
</dbReference>
<comment type="caution">
    <text evidence="8">The sequence shown here is derived from an EMBL/GenBank/DDBJ whole genome shotgun (WGS) entry which is preliminary data.</text>
</comment>
<feature type="coiled-coil region" evidence="6">
    <location>
        <begin position="108"/>
        <end position="135"/>
    </location>
</feature>
<organism evidence="8 9">
    <name type="scientific">Dovyalis caffra</name>
    <dbReference type="NCBI Taxonomy" id="77055"/>
    <lineage>
        <taxon>Eukaryota</taxon>
        <taxon>Viridiplantae</taxon>
        <taxon>Streptophyta</taxon>
        <taxon>Embryophyta</taxon>
        <taxon>Tracheophyta</taxon>
        <taxon>Spermatophyta</taxon>
        <taxon>Magnoliopsida</taxon>
        <taxon>eudicotyledons</taxon>
        <taxon>Gunneridae</taxon>
        <taxon>Pentapetalae</taxon>
        <taxon>rosids</taxon>
        <taxon>fabids</taxon>
        <taxon>Malpighiales</taxon>
        <taxon>Salicaceae</taxon>
        <taxon>Flacourtieae</taxon>
        <taxon>Dovyalis</taxon>
    </lineage>
</organism>
<evidence type="ECO:0000256" key="2">
    <source>
        <dbReference type="ARBA" id="ARBA00023015"/>
    </source>
</evidence>
<dbReference type="GO" id="GO:0005634">
    <property type="term" value="C:nucleus"/>
    <property type="evidence" value="ECO:0007669"/>
    <property type="project" value="UniProtKB-SubCell"/>
</dbReference>
<dbReference type="PANTHER" id="PTHR11945:SF776">
    <property type="entry name" value="AGAMOUS-LIKE 50-RELATED"/>
    <property type="match status" value="1"/>
</dbReference>
<evidence type="ECO:0000256" key="4">
    <source>
        <dbReference type="ARBA" id="ARBA00023163"/>
    </source>
</evidence>
<proteinExistence type="predicted"/>
<evidence type="ECO:0000259" key="7">
    <source>
        <dbReference type="PROSITE" id="PS50066"/>
    </source>
</evidence>
<reference evidence="8 9" key="1">
    <citation type="submission" date="2024-01" db="EMBL/GenBank/DDBJ databases">
        <authorList>
            <person name="Waweru B."/>
        </authorList>
    </citation>
    <scope>NUCLEOTIDE SEQUENCE [LARGE SCALE GENOMIC DNA]</scope>
</reference>
<name>A0AAV1QU55_9ROSI</name>
<dbReference type="SUPFAM" id="SSF55455">
    <property type="entry name" value="SRF-like"/>
    <property type="match status" value="1"/>
</dbReference>
<evidence type="ECO:0000256" key="1">
    <source>
        <dbReference type="ARBA" id="ARBA00004123"/>
    </source>
</evidence>
<keyword evidence="4" id="KW-0804">Transcription</keyword>
<evidence type="ECO:0000313" key="9">
    <source>
        <dbReference type="Proteomes" id="UP001314170"/>
    </source>
</evidence>
<dbReference type="PROSITE" id="PS50066">
    <property type="entry name" value="MADS_BOX_2"/>
    <property type="match status" value="1"/>
</dbReference>
<dbReference type="AlphaFoldDB" id="A0AAV1QU55"/>
<dbReference type="GO" id="GO:0000981">
    <property type="term" value="F:DNA-binding transcription factor activity, RNA polymerase II-specific"/>
    <property type="evidence" value="ECO:0007669"/>
    <property type="project" value="TreeGrafter"/>
</dbReference>
<keyword evidence="2" id="KW-0805">Transcription regulation</keyword>
<dbReference type="PRINTS" id="PR00404">
    <property type="entry name" value="MADSDOMAIN"/>
</dbReference>
<dbReference type="GO" id="GO:0046983">
    <property type="term" value="F:protein dimerization activity"/>
    <property type="evidence" value="ECO:0007669"/>
    <property type="project" value="InterPro"/>
</dbReference>
<evidence type="ECO:0000313" key="8">
    <source>
        <dbReference type="EMBL" id="CAK7324305.1"/>
    </source>
</evidence>
<gene>
    <name evidence="8" type="ORF">DCAF_LOCUS1945</name>
</gene>